<dbReference type="GO" id="GO:0003677">
    <property type="term" value="F:DNA binding"/>
    <property type="evidence" value="ECO:0007669"/>
    <property type="project" value="UniProtKB-UniRule"/>
</dbReference>
<dbReference type="PRINTS" id="PR00455">
    <property type="entry name" value="HTHTETR"/>
</dbReference>
<dbReference type="Proteomes" id="UP000234950">
    <property type="component" value="Unassembled WGS sequence"/>
</dbReference>
<keyword evidence="6" id="KW-1185">Reference proteome</keyword>
<dbReference type="InterPro" id="IPR001647">
    <property type="entry name" value="HTH_TetR"/>
</dbReference>
<name>A0A2N5H7M4_9BACI</name>
<proteinExistence type="predicted"/>
<organism evidence="5 6">
    <name type="scientific">Neobacillus cucumis</name>
    <dbReference type="NCBI Taxonomy" id="1740721"/>
    <lineage>
        <taxon>Bacteria</taxon>
        <taxon>Bacillati</taxon>
        <taxon>Bacillota</taxon>
        <taxon>Bacilli</taxon>
        <taxon>Bacillales</taxon>
        <taxon>Bacillaceae</taxon>
        <taxon>Neobacillus</taxon>
    </lineage>
</organism>
<dbReference type="AlphaFoldDB" id="A0A2N5H7M4"/>
<dbReference type="EMBL" id="PGVE01000093">
    <property type="protein sequence ID" value="PLS01524.1"/>
    <property type="molecule type" value="Genomic_DNA"/>
</dbReference>
<dbReference type="PANTHER" id="PTHR43479:SF22">
    <property type="entry name" value="TRANSCRIPTIONAL REGULATOR, TETR FAMILY"/>
    <property type="match status" value="1"/>
</dbReference>
<keyword evidence="2 3" id="KW-0238">DNA-binding</keyword>
<feature type="domain" description="HTH tetR-type" evidence="4">
    <location>
        <begin position="7"/>
        <end position="67"/>
    </location>
</feature>
<protein>
    <submittedName>
        <fullName evidence="5">TetR family transcriptional regulator</fullName>
    </submittedName>
</protein>
<dbReference type="PANTHER" id="PTHR43479">
    <property type="entry name" value="ACREF/ENVCD OPERON REPRESSOR-RELATED"/>
    <property type="match status" value="1"/>
</dbReference>
<evidence type="ECO:0000313" key="5">
    <source>
        <dbReference type="EMBL" id="PLS01524.1"/>
    </source>
</evidence>
<sequence>MTLGAVTLKKQLIMEKALELFAKQGFEATSVQQITEHCGISKGAFYLSFKSKDELITALIDHFMNQLTSDIDYVVRNTNKDDLLYTFYYTIFHTSYQHSDFARLLMKEQSHAFNNDLLEKLHYFDRLIGMTILSMLEQIYGEQVSETKYDLMYCIKGFMNTYSQLVVFYNVPLDLELLSNSLVEKTDLLAQHTTVPFISEEIIQLFTSPMNEAVTKDQILDILAPKIEEMEDSMEKESLVLLKEQLEEQTLSPVIIRGLIENIRNQPHCKWIAFLLRRYYEF</sequence>
<reference evidence="5 6" key="1">
    <citation type="submission" date="2017-11" db="EMBL/GenBank/DDBJ databases">
        <title>Comparitive Functional Genomics of Dry Heat Resistant strains isolated from the Viking Spacecraft.</title>
        <authorList>
            <person name="Seuylemezian A."/>
            <person name="Cooper K."/>
            <person name="Vaishampayan P."/>
        </authorList>
    </citation>
    <scope>NUCLEOTIDE SEQUENCE [LARGE SCALE GENOMIC DNA]</scope>
    <source>
        <strain evidence="5 6">V32-6</strain>
    </source>
</reference>
<evidence type="ECO:0000313" key="6">
    <source>
        <dbReference type="Proteomes" id="UP000234950"/>
    </source>
</evidence>
<dbReference type="InterPro" id="IPR009057">
    <property type="entry name" value="Homeodomain-like_sf"/>
</dbReference>
<dbReference type="PROSITE" id="PS50977">
    <property type="entry name" value="HTH_TETR_2"/>
    <property type="match status" value="1"/>
</dbReference>
<comment type="caution">
    <text evidence="5">The sequence shown here is derived from an EMBL/GenBank/DDBJ whole genome shotgun (WGS) entry which is preliminary data.</text>
</comment>
<evidence type="ECO:0000256" key="3">
    <source>
        <dbReference type="PROSITE-ProRule" id="PRU00335"/>
    </source>
</evidence>
<gene>
    <name evidence="5" type="ORF">CVD27_24805</name>
</gene>
<evidence type="ECO:0000259" key="4">
    <source>
        <dbReference type="PROSITE" id="PS50977"/>
    </source>
</evidence>
<dbReference type="Gene3D" id="1.10.357.10">
    <property type="entry name" value="Tetracycline Repressor, domain 2"/>
    <property type="match status" value="1"/>
</dbReference>
<dbReference type="Pfam" id="PF00440">
    <property type="entry name" value="TetR_N"/>
    <property type="match status" value="1"/>
</dbReference>
<dbReference type="OrthoDB" id="9812993at2"/>
<dbReference type="InterPro" id="IPR050624">
    <property type="entry name" value="HTH-type_Tx_Regulator"/>
</dbReference>
<accession>A0A2N5H7M4</accession>
<evidence type="ECO:0000256" key="2">
    <source>
        <dbReference type="ARBA" id="ARBA00023125"/>
    </source>
</evidence>
<keyword evidence="1" id="KW-0678">Repressor</keyword>
<dbReference type="SUPFAM" id="SSF46689">
    <property type="entry name" value="Homeodomain-like"/>
    <property type="match status" value="1"/>
</dbReference>
<feature type="DNA-binding region" description="H-T-H motif" evidence="3">
    <location>
        <begin position="30"/>
        <end position="49"/>
    </location>
</feature>
<evidence type="ECO:0000256" key="1">
    <source>
        <dbReference type="ARBA" id="ARBA00022491"/>
    </source>
</evidence>